<dbReference type="GO" id="GO:0005737">
    <property type="term" value="C:cytoplasm"/>
    <property type="evidence" value="ECO:0007669"/>
    <property type="project" value="TreeGrafter"/>
</dbReference>
<feature type="domain" description="Protein kinase" evidence="1">
    <location>
        <begin position="1"/>
        <end position="222"/>
    </location>
</feature>
<dbReference type="PROSITE" id="PS50011">
    <property type="entry name" value="PROTEIN_KINASE_DOM"/>
    <property type="match status" value="1"/>
</dbReference>
<name>A0A5J4W3X9_9EUKA</name>
<dbReference type="GO" id="GO:0010506">
    <property type="term" value="P:regulation of autophagy"/>
    <property type="evidence" value="ECO:0007669"/>
    <property type="project" value="InterPro"/>
</dbReference>
<dbReference type="InterPro" id="IPR008271">
    <property type="entry name" value="Ser/Thr_kinase_AS"/>
</dbReference>
<dbReference type="Pfam" id="PF00069">
    <property type="entry name" value="Pkinase"/>
    <property type="match status" value="1"/>
</dbReference>
<dbReference type="AlphaFoldDB" id="A0A5J4W3X9"/>
<dbReference type="PROSITE" id="PS00108">
    <property type="entry name" value="PROTEIN_KINASE_ST"/>
    <property type="match status" value="1"/>
</dbReference>
<dbReference type="SMART" id="SM00220">
    <property type="entry name" value="S_TKc"/>
    <property type="match status" value="1"/>
</dbReference>
<protein>
    <submittedName>
        <fullName evidence="2">Putative serine/threonine-protein kinase unc-51</fullName>
    </submittedName>
</protein>
<evidence type="ECO:0000313" key="3">
    <source>
        <dbReference type="Proteomes" id="UP000324800"/>
    </source>
</evidence>
<reference evidence="2 3" key="1">
    <citation type="submission" date="2019-03" db="EMBL/GenBank/DDBJ databases">
        <title>Single cell metagenomics reveals metabolic interactions within the superorganism composed of flagellate Streblomastix strix and complex community of Bacteroidetes bacteria on its surface.</title>
        <authorList>
            <person name="Treitli S.C."/>
            <person name="Kolisko M."/>
            <person name="Husnik F."/>
            <person name="Keeling P."/>
            <person name="Hampl V."/>
        </authorList>
    </citation>
    <scope>NUCLEOTIDE SEQUENCE [LARGE SCALE GENOMIC DNA]</scope>
    <source>
        <strain evidence="2">ST1C</strain>
    </source>
</reference>
<dbReference type="InterPro" id="IPR045269">
    <property type="entry name" value="Atg1-like"/>
</dbReference>
<dbReference type="EMBL" id="SNRW01003493">
    <property type="protein sequence ID" value="KAA6389684.1"/>
    <property type="molecule type" value="Genomic_DNA"/>
</dbReference>
<proteinExistence type="predicted"/>
<keyword evidence="2" id="KW-0808">Transferase</keyword>
<dbReference type="OrthoDB" id="10252354at2759"/>
<dbReference type="SUPFAM" id="SSF56112">
    <property type="entry name" value="Protein kinase-like (PK-like)"/>
    <property type="match status" value="1"/>
</dbReference>
<dbReference type="GO" id="GO:0005524">
    <property type="term" value="F:ATP binding"/>
    <property type="evidence" value="ECO:0007669"/>
    <property type="project" value="InterPro"/>
</dbReference>
<keyword evidence="2" id="KW-0418">Kinase</keyword>
<dbReference type="InterPro" id="IPR000719">
    <property type="entry name" value="Prot_kinase_dom"/>
</dbReference>
<dbReference type="Gene3D" id="1.10.510.10">
    <property type="entry name" value="Transferase(Phosphotransferase) domain 1"/>
    <property type="match status" value="1"/>
</dbReference>
<comment type="caution">
    <text evidence="2">The sequence shown here is derived from an EMBL/GenBank/DDBJ whole genome shotgun (WGS) entry which is preliminary data.</text>
</comment>
<dbReference type="Proteomes" id="UP000324800">
    <property type="component" value="Unassembled WGS sequence"/>
</dbReference>
<sequence>MDLTAILLVYNPDPEVGFVAAKVMKNEFFDINEWNVAGNLSIDPELMSPFIIRFIAVKQDQQYQMTILLMEFANFGTLFDLIRTQKDIPIPMIRVIMRQILEGLCFIHSQNIIHRDIKGGNIMMHSVPRSGKVILKIADFGEVKQISKSSQNQMKVSVRGTPPYMAPELYFGIGKADTKVDMWSLGMLLYQMLTHTFPFNPTNEYEIGQFLGNEILNRPDSI</sequence>
<organism evidence="2 3">
    <name type="scientific">Streblomastix strix</name>
    <dbReference type="NCBI Taxonomy" id="222440"/>
    <lineage>
        <taxon>Eukaryota</taxon>
        <taxon>Metamonada</taxon>
        <taxon>Preaxostyla</taxon>
        <taxon>Oxymonadida</taxon>
        <taxon>Streblomastigidae</taxon>
        <taxon>Streblomastix</taxon>
    </lineage>
</organism>
<dbReference type="InterPro" id="IPR011009">
    <property type="entry name" value="Kinase-like_dom_sf"/>
</dbReference>
<accession>A0A5J4W3X9</accession>
<dbReference type="PANTHER" id="PTHR24348">
    <property type="entry name" value="SERINE/THREONINE-PROTEIN KINASE UNC-51-RELATED"/>
    <property type="match status" value="1"/>
</dbReference>
<evidence type="ECO:0000313" key="2">
    <source>
        <dbReference type="EMBL" id="KAA6389684.1"/>
    </source>
</evidence>
<dbReference type="GO" id="GO:0004674">
    <property type="term" value="F:protein serine/threonine kinase activity"/>
    <property type="evidence" value="ECO:0007669"/>
    <property type="project" value="InterPro"/>
</dbReference>
<gene>
    <name evidence="2" type="ORF">EZS28_014790</name>
</gene>
<evidence type="ECO:0000259" key="1">
    <source>
        <dbReference type="PROSITE" id="PS50011"/>
    </source>
</evidence>